<reference evidence="6" key="2">
    <citation type="submission" date="2014-03" db="EMBL/GenBank/DDBJ databases">
        <authorList>
            <person name="Ahn S.-J."/>
            <person name="Dermauw W."/>
            <person name="Wybouw N."/>
            <person name="Heckel D.G."/>
            <person name="Van Leeuwen T."/>
        </authorList>
    </citation>
    <scope>NUCLEOTIDE SEQUENCE</scope>
</reference>
<dbReference type="InterPro" id="IPR050271">
    <property type="entry name" value="UDP-glycosyltransferase"/>
</dbReference>
<accession>A0A023R9K0</accession>
<evidence type="ECO:0000256" key="2">
    <source>
        <dbReference type="ARBA" id="ARBA00022676"/>
    </source>
</evidence>
<evidence type="ECO:0000256" key="3">
    <source>
        <dbReference type="ARBA" id="ARBA00022679"/>
    </source>
</evidence>
<evidence type="ECO:0000313" key="6">
    <source>
        <dbReference type="EMBL" id="AHX56960.1"/>
    </source>
</evidence>
<evidence type="ECO:0000256" key="1">
    <source>
        <dbReference type="ARBA" id="ARBA00009995"/>
    </source>
</evidence>
<organism evidence="6">
    <name type="scientific">Strigamia maritima</name>
    <name type="common">European centipede</name>
    <name type="synonym">Geophilus maritimus</name>
    <dbReference type="NCBI Taxonomy" id="126957"/>
    <lineage>
        <taxon>Eukaryota</taxon>
        <taxon>Metazoa</taxon>
        <taxon>Ecdysozoa</taxon>
        <taxon>Arthropoda</taxon>
        <taxon>Myriapoda</taxon>
        <taxon>Chilopoda</taxon>
        <taxon>Pleurostigmophora</taxon>
        <taxon>Geophilomorpha</taxon>
        <taxon>Linotaeniidae</taxon>
        <taxon>Strigamia</taxon>
    </lineage>
</organism>
<comment type="similarity">
    <text evidence="1">Belongs to the UDP-glycosyltransferase family.</text>
</comment>
<name>A0A023R9K0_STRMM</name>
<dbReference type="PANTHER" id="PTHR48043:SF145">
    <property type="entry name" value="FI06409P-RELATED"/>
    <property type="match status" value="1"/>
</dbReference>
<keyword evidence="4" id="KW-0472">Membrane</keyword>
<reference evidence="6" key="1">
    <citation type="journal article" date="2014" name="Insect Biochem. Mol. Biol.">
        <title>Bacterial origin of a diverse family of UDP-glycosyltransferase genes in the Tetranychus urticae genome.</title>
        <authorList>
            <person name="Ahn S.J."/>
            <person name="Dermauw W."/>
            <person name="Wybouw N."/>
            <person name="Heckel D.G."/>
            <person name="Van Leeuwen T."/>
        </authorList>
    </citation>
    <scope>NUCLEOTIDE SEQUENCE</scope>
</reference>
<dbReference type="PANTHER" id="PTHR48043">
    <property type="entry name" value="EG:EG0003.4 PROTEIN-RELATED"/>
    <property type="match status" value="1"/>
</dbReference>
<dbReference type="AlphaFoldDB" id="A0A023R9K0"/>
<keyword evidence="3 6" id="KW-0808">Transferase</keyword>
<dbReference type="Gene3D" id="3.40.50.2000">
    <property type="entry name" value="Glycogen Phosphorylase B"/>
    <property type="match status" value="1"/>
</dbReference>
<dbReference type="InterPro" id="IPR002213">
    <property type="entry name" value="UDP_glucos_trans"/>
</dbReference>
<evidence type="ECO:0000256" key="4">
    <source>
        <dbReference type="SAM" id="Phobius"/>
    </source>
</evidence>
<dbReference type="EMBL" id="KJ584835">
    <property type="protein sequence ID" value="AHX56960.1"/>
    <property type="molecule type" value="mRNA"/>
</dbReference>
<sequence length="498" mass="57657">MFCKSILAFLSILCVANSSKILFMSLFRTHWHLFFDLGHLLEEKQHEIYFLSYQNDSAFQKQNFSVYVVRPDLNLSLDSREFNEYVYQDLNLENANTMTTLNALADWCSIFLNDSTLFNQVQTQQFDIFITDLFVNDICSIAWAKKLAIPIIGIWPLSLSLPISYHLDVPTMNAIEYSSSTFFQRVGRIVQDYSLMKKWNANYYQPVLSVINKYYKESTNINALHEELVLIMTNENPILELDKPALSNIVSLGGFHCKSPNPIPKHVDDVSKRFRSGIIFVSLDFELSKMHKEVLMKTFFTLSSYAIIWQQREKMDENIPNILTLTNINQQDILGNPRTRLFVSSCDSHETTSAIFHSVPILCITKNPQNTIGVQVVDRKIGLQIPIDHLTRNSFIQNMNKLLTDKSYYQSVRQLSLIFRDQPEIPSDRFIFWIERIIRLKSAPLQVPKIRMYSSLYHYILDVIILIVIFSMVVIGVVILISFIVAKLLRSKSKGKVE</sequence>
<keyword evidence="4" id="KW-0812">Transmembrane</keyword>
<keyword evidence="5" id="KW-0732">Signal</keyword>
<keyword evidence="4" id="KW-1133">Transmembrane helix</keyword>
<protein>
    <submittedName>
        <fullName evidence="6">UDP-glycosyltransferase 216A1</fullName>
    </submittedName>
</protein>
<keyword evidence="2" id="KW-0328">Glycosyltransferase</keyword>
<feature type="signal peptide" evidence="5">
    <location>
        <begin position="1"/>
        <end position="18"/>
    </location>
</feature>
<dbReference type="SUPFAM" id="SSF53756">
    <property type="entry name" value="UDP-Glycosyltransferase/glycogen phosphorylase"/>
    <property type="match status" value="1"/>
</dbReference>
<feature type="chain" id="PRO_5001523864" evidence="5">
    <location>
        <begin position="19"/>
        <end position="498"/>
    </location>
</feature>
<dbReference type="Pfam" id="PF00201">
    <property type="entry name" value="UDPGT"/>
    <property type="match status" value="1"/>
</dbReference>
<evidence type="ECO:0000256" key="5">
    <source>
        <dbReference type="SAM" id="SignalP"/>
    </source>
</evidence>
<gene>
    <name evidence="6" type="primary">UGT216A1</name>
</gene>
<proteinExistence type="evidence at transcript level"/>
<feature type="transmembrane region" description="Helical" evidence="4">
    <location>
        <begin position="456"/>
        <end position="486"/>
    </location>
</feature>
<dbReference type="GO" id="GO:0008194">
    <property type="term" value="F:UDP-glycosyltransferase activity"/>
    <property type="evidence" value="ECO:0007669"/>
    <property type="project" value="InterPro"/>
</dbReference>